<gene>
    <name evidence="1" type="ORF">GCM10023095_00670</name>
</gene>
<protein>
    <submittedName>
        <fullName evidence="1">Uncharacterized protein</fullName>
    </submittedName>
</protein>
<reference evidence="2" key="1">
    <citation type="journal article" date="2019" name="Int. J. Syst. Evol. Microbiol.">
        <title>The Global Catalogue of Microorganisms (GCM) 10K type strain sequencing project: providing services to taxonomists for standard genome sequencing and annotation.</title>
        <authorList>
            <consortium name="The Broad Institute Genomics Platform"/>
            <consortium name="The Broad Institute Genome Sequencing Center for Infectious Disease"/>
            <person name="Wu L."/>
            <person name="Ma J."/>
        </authorList>
    </citation>
    <scope>NUCLEOTIDE SEQUENCE [LARGE SCALE GENOMIC DNA]</scope>
    <source>
        <strain evidence="2">JCM 32226</strain>
    </source>
</reference>
<dbReference type="RefSeq" id="WP_345008909.1">
    <property type="nucleotide sequence ID" value="NZ_BAABFC010000001.1"/>
</dbReference>
<evidence type="ECO:0000313" key="2">
    <source>
        <dbReference type="Proteomes" id="UP001501321"/>
    </source>
</evidence>
<organism evidence="1 2">
    <name type="scientific">Pseudaeromonas paramecii</name>
    <dbReference type="NCBI Taxonomy" id="2138166"/>
    <lineage>
        <taxon>Bacteria</taxon>
        <taxon>Pseudomonadati</taxon>
        <taxon>Pseudomonadota</taxon>
        <taxon>Gammaproteobacteria</taxon>
        <taxon>Aeromonadales</taxon>
        <taxon>Aeromonadaceae</taxon>
        <taxon>Pseudaeromonas</taxon>
    </lineage>
</organism>
<name>A0ABP8PSW6_9GAMM</name>
<dbReference type="Proteomes" id="UP001501321">
    <property type="component" value="Unassembled WGS sequence"/>
</dbReference>
<keyword evidence="2" id="KW-1185">Reference proteome</keyword>
<dbReference type="EMBL" id="BAABFC010000001">
    <property type="protein sequence ID" value="GAA4492342.1"/>
    <property type="molecule type" value="Genomic_DNA"/>
</dbReference>
<proteinExistence type="predicted"/>
<evidence type="ECO:0000313" key="1">
    <source>
        <dbReference type="EMBL" id="GAA4492342.1"/>
    </source>
</evidence>
<accession>A0ABP8PSW6</accession>
<sequence length="60" mass="6870">MQTSDLIELPIGYMHDHCDNWEGLCDDLGISSDCLVYGYYEPDDRLKIDLAVARRHGLVQ</sequence>
<comment type="caution">
    <text evidence="1">The sequence shown here is derived from an EMBL/GenBank/DDBJ whole genome shotgun (WGS) entry which is preliminary data.</text>
</comment>